<dbReference type="AlphaFoldDB" id="A0A183PMC0"/>
<organism evidence="1 2">
    <name type="scientific">Schistosoma mattheei</name>
    <dbReference type="NCBI Taxonomy" id="31246"/>
    <lineage>
        <taxon>Eukaryota</taxon>
        <taxon>Metazoa</taxon>
        <taxon>Spiralia</taxon>
        <taxon>Lophotrochozoa</taxon>
        <taxon>Platyhelminthes</taxon>
        <taxon>Trematoda</taxon>
        <taxon>Digenea</taxon>
        <taxon>Strigeidida</taxon>
        <taxon>Schistosomatoidea</taxon>
        <taxon>Schistosomatidae</taxon>
        <taxon>Schistosoma</taxon>
    </lineage>
</organism>
<sequence>MNECIEKFLKTTPIIALIEEISLTNKCNQLLVYDILRESDSVVQESFQNILTVNDDSLLVKLEDRLKILLNVQKILIQELNNCGEGIRNTSLFQNTIAEIRLPLHKNWKNLIQIGLRVSLILLSLGDIKSTHSLITQANNMRDNHPDCIRIITLLHMSSGQIYNEALDVLIFSQNILKHLPPNCPCIESELLFIKGIFRLLNINKLYLPIGIDVIVSVSRFHLIFVIIDIDDAE</sequence>
<protein>
    <submittedName>
        <fullName evidence="1">Uncharacterized protein</fullName>
    </submittedName>
</protein>
<name>A0A183PMC0_9TREM</name>
<evidence type="ECO:0000313" key="2">
    <source>
        <dbReference type="Proteomes" id="UP000269396"/>
    </source>
</evidence>
<evidence type="ECO:0000313" key="1">
    <source>
        <dbReference type="EMBL" id="VDP68791.1"/>
    </source>
</evidence>
<reference evidence="1 2" key="1">
    <citation type="submission" date="2018-11" db="EMBL/GenBank/DDBJ databases">
        <authorList>
            <consortium name="Pathogen Informatics"/>
        </authorList>
    </citation>
    <scope>NUCLEOTIDE SEQUENCE [LARGE SCALE GENOMIC DNA]</scope>
    <source>
        <strain>Denwood</strain>
        <strain evidence="2">Zambia</strain>
    </source>
</reference>
<dbReference type="Proteomes" id="UP000269396">
    <property type="component" value="Unassembled WGS sequence"/>
</dbReference>
<gene>
    <name evidence="1" type="ORF">SMTD_LOCUS15506</name>
</gene>
<accession>A0A183PMC0</accession>
<proteinExistence type="predicted"/>
<dbReference type="EMBL" id="UZAL01035942">
    <property type="protein sequence ID" value="VDP68791.1"/>
    <property type="molecule type" value="Genomic_DNA"/>
</dbReference>
<keyword evidence="2" id="KW-1185">Reference proteome</keyword>